<evidence type="ECO:0000313" key="18">
    <source>
        <dbReference type="EMBL" id="VVC43888.1"/>
    </source>
</evidence>
<dbReference type="AlphaFoldDB" id="A0A5E4NGJ2"/>
<proteinExistence type="predicted"/>
<dbReference type="GO" id="GO:0016787">
    <property type="term" value="F:hydrolase activity"/>
    <property type="evidence" value="ECO:0007669"/>
    <property type="project" value="UniProtKB-KW"/>
</dbReference>
<evidence type="ECO:0000256" key="16">
    <source>
        <dbReference type="ARBA" id="ARBA00075597"/>
    </source>
</evidence>
<dbReference type="SUPFAM" id="SSF52540">
    <property type="entry name" value="P-loop containing nucleoside triphosphate hydrolases"/>
    <property type="match status" value="1"/>
</dbReference>
<dbReference type="GO" id="GO:0043139">
    <property type="term" value="F:5'-3' DNA helicase activity"/>
    <property type="evidence" value="ECO:0007669"/>
    <property type="project" value="UniProtKB-EC"/>
</dbReference>
<keyword evidence="12" id="KW-0413">Isomerase</keyword>
<evidence type="ECO:0000256" key="7">
    <source>
        <dbReference type="ARBA" id="ARBA00022840"/>
    </source>
</evidence>
<dbReference type="PANTHER" id="PTHR12873:SF0">
    <property type="entry name" value="TWINKLE MTDNA HELICASE"/>
    <property type="match status" value="1"/>
</dbReference>
<dbReference type="Gene3D" id="3.40.50.300">
    <property type="entry name" value="P-loop containing nucleotide triphosphate hydrolases"/>
    <property type="match status" value="1"/>
</dbReference>
<dbReference type="FunFam" id="3.40.50.300:FF:000845">
    <property type="entry name" value="Mitochondrial helicase twinkle"/>
    <property type="match status" value="1"/>
</dbReference>
<comment type="subcellular location">
    <subcellularLocation>
        <location evidence="2">Mitochondrion inner membrane</location>
        <topology evidence="2">Peripheral membrane protein</topology>
    </subcellularLocation>
    <subcellularLocation>
        <location evidence="1">Mitochondrion matrix</location>
        <location evidence="1">Mitochondrion nucleoid</location>
    </subcellularLocation>
</comment>
<keyword evidence="10" id="KW-0496">Mitochondrion</keyword>
<comment type="catalytic activity">
    <reaction evidence="15">
        <text>ATP + H2O = ADP + phosphate + H(+)</text>
        <dbReference type="Rhea" id="RHEA:13065"/>
        <dbReference type="ChEBI" id="CHEBI:15377"/>
        <dbReference type="ChEBI" id="CHEBI:15378"/>
        <dbReference type="ChEBI" id="CHEBI:30616"/>
        <dbReference type="ChEBI" id="CHEBI:43474"/>
        <dbReference type="ChEBI" id="CHEBI:456216"/>
        <dbReference type="EC" id="5.6.2.3"/>
    </reaction>
</comment>
<dbReference type="Proteomes" id="UP000325440">
    <property type="component" value="Unassembled WGS sequence"/>
</dbReference>
<evidence type="ECO:0000256" key="12">
    <source>
        <dbReference type="ARBA" id="ARBA00023235"/>
    </source>
</evidence>
<keyword evidence="8" id="KW-0809">Transit peptide</keyword>
<protein>
    <recommendedName>
        <fullName evidence="14">DNA 5'-3' helicase</fullName>
        <ecNumber evidence="14">5.6.2.3</ecNumber>
    </recommendedName>
    <alternativeName>
        <fullName evidence="16">Twinkle protein, mitochondrial</fullName>
    </alternativeName>
</protein>
<organism evidence="18 19">
    <name type="scientific">Cinara cedri</name>
    <dbReference type="NCBI Taxonomy" id="506608"/>
    <lineage>
        <taxon>Eukaryota</taxon>
        <taxon>Metazoa</taxon>
        <taxon>Ecdysozoa</taxon>
        <taxon>Arthropoda</taxon>
        <taxon>Hexapoda</taxon>
        <taxon>Insecta</taxon>
        <taxon>Pterygota</taxon>
        <taxon>Neoptera</taxon>
        <taxon>Paraneoptera</taxon>
        <taxon>Hemiptera</taxon>
        <taxon>Sternorrhyncha</taxon>
        <taxon>Aphidomorpha</taxon>
        <taxon>Aphidoidea</taxon>
        <taxon>Aphididae</taxon>
        <taxon>Lachninae</taxon>
        <taxon>Cinara</taxon>
    </lineage>
</organism>
<dbReference type="PROSITE" id="PS51199">
    <property type="entry name" value="SF4_HELICASE"/>
    <property type="match status" value="1"/>
</dbReference>
<evidence type="ECO:0000256" key="10">
    <source>
        <dbReference type="ARBA" id="ARBA00023128"/>
    </source>
</evidence>
<dbReference type="InterPro" id="IPR027417">
    <property type="entry name" value="P-loop_NTPase"/>
</dbReference>
<feature type="domain" description="SF4 helicase" evidence="17">
    <location>
        <begin position="357"/>
        <end position="611"/>
    </location>
</feature>
<dbReference type="PANTHER" id="PTHR12873">
    <property type="entry name" value="T7-LIKE MITOCHONDRIAL DNA HELICASE"/>
    <property type="match status" value="1"/>
</dbReference>
<keyword evidence="13" id="KW-1135">Mitochondrion nucleoid</keyword>
<keyword evidence="5 18" id="KW-0378">Hydrolase</keyword>
<dbReference type="CDD" id="cd01122">
    <property type="entry name" value="Twinkle_C"/>
    <property type="match status" value="1"/>
</dbReference>
<evidence type="ECO:0000256" key="5">
    <source>
        <dbReference type="ARBA" id="ARBA00022801"/>
    </source>
</evidence>
<dbReference type="InterPro" id="IPR027032">
    <property type="entry name" value="Twinkle-like"/>
</dbReference>
<evidence type="ECO:0000256" key="9">
    <source>
        <dbReference type="ARBA" id="ARBA00023121"/>
    </source>
</evidence>
<name>A0A5E4NGJ2_9HEMI</name>
<gene>
    <name evidence="18" type="ORF">CINCED_3A013757</name>
</gene>
<dbReference type="GO" id="GO:0003697">
    <property type="term" value="F:single-stranded DNA binding"/>
    <property type="evidence" value="ECO:0007669"/>
    <property type="project" value="InterPro"/>
</dbReference>
<evidence type="ECO:0000256" key="11">
    <source>
        <dbReference type="ARBA" id="ARBA00023136"/>
    </source>
</evidence>
<evidence type="ECO:0000256" key="2">
    <source>
        <dbReference type="ARBA" id="ARBA00004637"/>
    </source>
</evidence>
<evidence type="ECO:0000256" key="1">
    <source>
        <dbReference type="ARBA" id="ARBA00004436"/>
    </source>
</evidence>
<keyword evidence="3" id="KW-0547">Nucleotide-binding</keyword>
<reference evidence="18 19" key="1">
    <citation type="submission" date="2019-08" db="EMBL/GenBank/DDBJ databases">
        <authorList>
            <person name="Alioto T."/>
            <person name="Alioto T."/>
            <person name="Gomez Garrido J."/>
        </authorList>
    </citation>
    <scope>NUCLEOTIDE SEQUENCE [LARGE SCALE GENOMIC DNA]</scope>
</reference>
<keyword evidence="4" id="KW-0999">Mitochondrion inner membrane</keyword>
<evidence type="ECO:0000256" key="3">
    <source>
        <dbReference type="ARBA" id="ARBA00022741"/>
    </source>
</evidence>
<keyword evidence="7" id="KW-0067">ATP-binding</keyword>
<keyword evidence="19" id="KW-1185">Reference proteome</keyword>
<accession>A0A5E4NGJ2</accession>
<evidence type="ECO:0000256" key="4">
    <source>
        <dbReference type="ARBA" id="ARBA00022792"/>
    </source>
</evidence>
<dbReference type="GO" id="GO:0006264">
    <property type="term" value="P:mitochondrial DNA replication"/>
    <property type="evidence" value="ECO:0007669"/>
    <property type="project" value="TreeGrafter"/>
</dbReference>
<keyword evidence="9" id="KW-0446">Lipid-binding</keyword>
<dbReference type="InterPro" id="IPR007694">
    <property type="entry name" value="DNA_helicase_DnaB-like_C"/>
</dbReference>
<evidence type="ECO:0000256" key="6">
    <source>
        <dbReference type="ARBA" id="ARBA00022806"/>
    </source>
</evidence>
<evidence type="ECO:0000259" key="17">
    <source>
        <dbReference type="PROSITE" id="PS51199"/>
    </source>
</evidence>
<dbReference type="GO" id="GO:0005524">
    <property type="term" value="F:ATP binding"/>
    <property type="evidence" value="ECO:0007669"/>
    <property type="project" value="UniProtKB-KW"/>
</dbReference>
<evidence type="ECO:0000313" key="19">
    <source>
        <dbReference type="Proteomes" id="UP000325440"/>
    </source>
</evidence>
<evidence type="ECO:0000256" key="8">
    <source>
        <dbReference type="ARBA" id="ARBA00022946"/>
    </source>
</evidence>
<evidence type="ECO:0000256" key="13">
    <source>
        <dbReference type="ARBA" id="ARBA00023271"/>
    </source>
</evidence>
<keyword evidence="6 18" id="KW-0347">Helicase</keyword>
<dbReference type="GO" id="GO:0042645">
    <property type="term" value="C:mitochondrial nucleoid"/>
    <property type="evidence" value="ECO:0007669"/>
    <property type="project" value="UniProtKB-SubCell"/>
</dbReference>
<dbReference type="Pfam" id="PF13481">
    <property type="entry name" value="AAA_25"/>
    <property type="match status" value="1"/>
</dbReference>
<dbReference type="GO" id="GO:0005743">
    <property type="term" value="C:mitochondrial inner membrane"/>
    <property type="evidence" value="ECO:0007669"/>
    <property type="project" value="UniProtKB-SubCell"/>
</dbReference>
<dbReference type="EMBL" id="CABPRJ010002373">
    <property type="protein sequence ID" value="VVC43888.1"/>
    <property type="molecule type" value="Genomic_DNA"/>
</dbReference>
<evidence type="ECO:0000256" key="15">
    <source>
        <dbReference type="ARBA" id="ARBA00048954"/>
    </source>
</evidence>
<evidence type="ECO:0000256" key="14">
    <source>
        <dbReference type="ARBA" id="ARBA00044969"/>
    </source>
</evidence>
<dbReference type="EC" id="5.6.2.3" evidence="14"/>
<dbReference type="OrthoDB" id="275278at2759"/>
<keyword evidence="11" id="KW-0472">Membrane</keyword>
<dbReference type="GO" id="GO:0008289">
    <property type="term" value="F:lipid binding"/>
    <property type="evidence" value="ECO:0007669"/>
    <property type="project" value="UniProtKB-KW"/>
</dbReference>
<sequence>MKIYYSIRNYSKLFLQKKTCIQNIFPTLHSIIFKTNSTQHSCTPLGELQVLKLLDNFKVHYKDQFTCVLSRCIFCQTMSLHINKTTGFFICTHCLRCGDWATYNTHVHENTNELSVPIPKIFESGKYFKDIASKLVPFKSLNASSKKLILKSLNMEGLKTQNLDRISGLYVNSENDTLYLSMMLDNKTVVGYKEMKLNNDLTQTTVPDDYCWGIGHVPPSTSNHSQRDNQCAIIVDDFKHLLVLAGYRLSHHIVCIPYGLRKLPQEILPSLEYFNRLILWFGNDQIAWNSTRTFAKKLLESRCYFIRPTDDHPSPYFAFKLGLDIEQIIKTADQMVHPSIIQFSTIRNEVLAELQNHDKTLGIKWTRFPVLNKIIGGHRRGELTILSGPTGSGKTTFISEYSLDLIEQGLPTLWGSFEIRNQRLAKIMLQQFARKPIHLNLNLFDSLANNFEKLPLYFLTFHGSQPLNIVMDAIVNAVYIYDIGHVIIDNVQFMMGIGTKYDMGAERFWQQDSIIAEFRRFATYSNCHVTLVMHPRKEKDAEQLSISSIFGTAKATQEADNILMIQYKTLESLQIKKYLQISKNRYNGNLGIMPLEFNKESLSFTKDLNTT</sequence>